<name>A0A443IHK9_9GAMM</name>
<feature type="domain" description="YdgH/BhsA/McbA-like" evidence="3">
    <location>
        <begin position="34"/>
        <end position="85"/>
    </location>
</feature>
<dbReference type="PANTHER" id="PTHR34156">
    <property type="entry name" value="OUTER MEMBRANE PROTEIN-RELATED-RELATED"/>
    <property type="match status" value="1"/>
</dbReference>
<keyword evidence="1 2" id="KW-0732">Signal</keyword>
<keyword evidence="5" id="KW-1185">Reference proteome</keyword>
<dbReference type="Proteomes" id="UP000288794">
    <property type="component" value="Unassembled WGS sequence"/>
</dbReference>
<dbReference type="NCBIfam" id="NF047859">
    <property type="entry name" value="StressCuResBhsA"/>
    <property type="match status" value="1"/>
</dbReference>
<protein>
    <submittedName>
        <fullName evidence="4">Membrane protein</fullName>
    </submittedName>
</protein>
<accession>A0A443IHK9</accession>
<dbReference type="RefSeq" id="WP_128174501.1">
    <property type="nucleotide sequence ID" value="NZ_CP071409.1"/>
</dbReference>
<organism evidence="4 5">
    <name type="scientific">[Pantoea] beijingensis</name>
    <dbReference type="NCBI Taxonomy" id="1324864"/>
    <lineage>
        <taxon>Bacteria</taxon>
        <taxon>Pseudomonadati</taxon>
        <taxon>Pseudomonadota</taxon>
        <taxon>Gammaproteobacteria</taxon>
        <taxon>Enterobacterales</taxon>
        <taxon>Erwiniaceae</taxon>
        <taxon>Erwinia</taxon>
    </lineage>
</organism>
<feature type="chain" id="PRO_5019580668" evidence="2">
    <location>
        <begin position="23"/>
        <end position="85"/>
    </location>
</feature>
<dbReference type="Gene3D" id="3.30.1660.10">
    <property type="entry name" value="Flavin-binding protein dodecin"/>
    <property type="match status" value="1"/>
</dbReference>
<sequence length="85" mass="8681">MKNIKSAVIALVLSSVSFAGFAAQEVNSAPADQQKIGVISATGSSNLSSLENQLAVKAEAAGAKSFRITSTSGRNNLHGTAVIYN</sequence>
<evidence type="ECO:0000256" key="2">
    <source>
        <dbReference type="SAM" id="SignalP"/>
    </source>
</evidence>
<reference evidence="4 5" key="1">
    <citation type="submission" date="2014-04" db="EMBL/GenBank/DDBJ databases">
        <title>Draft genome sequence of Pantoea beijingensis strain LMG 27579, an emerging pathogen to Pleurotus eryngii with potential industrial application.</title>
        <authorList>
            <person name="Xu F."/>
            <person name="Liu Y."/>
            <person name="Wang S."/>
            <person name="Yin Y."/>
            <person name="Ma Y."/>
            <person name="Zhao S."/>
            <person name="Rong C."/>
        </authorList>
    </citation>
    <scope>NUCLEOTIDE SEQUENCE [LARGE SCALE GENOMIC DNA]</scope>
    <source>
        <strain evidence="4 5">LMG 27579</strain>
    </source>
</reference>
<dbReference type="EMBL" id="JMEE01000001">
    <property type="protein sequence ID" value="RWR03644.1"/>
    <property type="molecule type" value="Genomic_DNA"/>
</dbReference>
<comment type="caution">
    <text evidence="4">The sequence shown here is derived from an EMBL/GenBank/DDBJ whole genome shotgun (WGS) entry which is preliminary data.</text>
</comment>
<evidence type="ECO:0000313" key="5">
    <source>
        <dbReference type="Proteomes" id="UP000288794"/>
    </source>
</evidence>
<evidence type="ECO:0000259" key="3">
    <source>
        <dbReference type="Pfam" id="PF07338"/>
    </source>
</evidence>
<dbReference type="PANTHER" id="PTHR34156:SF10">
    <property type="entry name" value="MULTIPLE STRESS RESISTANCE PROTEIN BHSA"/>
    <property type="match status" value="1"/>
</dbReference>
<gene>
    <name evidence="4" type="ORF">ED28_01260</name>
</gene>
<dbReference type="SUPFAM" id="SSF159871">
    <property type="entry name" value="YdgH-like"/>
    <property type="match status" value="1"/>
</dbReference>
<dbReference type="InterPro" id="IPR051096">
    <property type="entry name" value="BhsA/McbA_stress_biofilm_assoc"/>
</dbReference>
<dbReference type="InterPro" id="IPR036275">
    <property type="entry name" value="YdgH-like_sf"/>
</dbReference>
<evidence type="ECO:0000256" key="1">
    <source>
        <dbReference type="ARBA" id="ARBA00022729"/>
    </source>
</evidence>
<proteinExistence type="predicted"/>
<dbReference type="AlphaFoldDB" id="A0A443IHK9"/>
<feature type="signal peptide" evidence="2">
    <location>
        <begin position="1"/>
        <end position="22"/>
    </location>
</feature>
<dbReference type="InterPro" id="IPR010854">
    <property type="entry name" value="YdgH/BhsA/McbA-like_dom"/>
</dbReference>
<evidence type="ECO:0000313" key="4">
    <source>
        <dbReference type="EMBL" id="RWR03644.1"/>
    </source>
</evidence>
<dbReference type="InterPro" id="IPR025543">
    <property type="entry name" value="Dodecin-like"/>
</dbReference>
<dbReference type="Pfam" id="PF07338">
    <property type="entry name" value="YdgH_BhsA-like"/>
    <property type="match status" value="1"/>
</dbReference>